<keyword evidence="7" id="KW-1185">Reference proteome</keyword>
<dbReference type="CDD" id="cd05466">
    <property type="entry name" value="PBP2_LTTR_substrate"/>
    <property type="match status" value="1"/>
</dbReference>
<dbReference type="Gene3D" id="3.40.190.10">
    <property type="entry name" value="Periplasmic binding protein-like II"/>
    <property type="match status" value="2"/>
</dbReference>
<evidence type="ECO:0000313" key="7">
    <source>
        <dbReference type="Proteomes" id="UP000184222"/>
    </source>
</evidence>
<dbReference type="Gene3D" id="1.10.10.10">
    <property type="entry name" value="Winged helix-like DNA-binding domain superfamily/Winged helix DNA-binding domain"/>
    <property type="match status" value="1"/>
</dbReference>
<name>A0A1L4BPV2_9GAMM</name>
<sequence>MINSKFLNTFLNLVEVGHYTKTAKLLNMTQSGVSQHIDKLEQSIGKTIINNTGKKFELTQAGHLLYKYAVDIRDREQELVSEIGHDYPYEGECKFGCSGSILIQIYKPFLEYQSKHQDLKISLESAPNKRVIDMLSSNDIEIGIVTNKQDSELFTELEVGVQELVVVTSKGQKKRSLEDIINTGFINHPDGLYYLEKIFKNNNKPYSSLKGVRETGYVNQLSQILLPVSLGLGFTILPRFTVENTEYFNKLRILDLETPTYESIYVLYKKYKDLPVRYNWFLDYLKSFLKK</sequence>
<evidence type="ECO:0000313" key="6">
    <source>
        <dbReference type="EMBL" id="API85867.1"/>
    </source>
</evidence>
<gene>
    <name evidence="6" type="ORF">F7310_00190</name>
</gene>
<keyword evidence="3" id="KW-0238">DNA-binding</keyword>
<dbReference type="AlphaFoldDB" id="A0A1L4BPV2"/>
<dbReference type="GO" id="GO:0000976">
    <property type="term" value="F:transcription cis-regulatory region binding"/>
    <property type="evidence" value="ECO:0007669"/>
    <property type="project" value="TreeGrafter"/>
</dbReference>
<proteinExistence type="inferred from homology"/>
<dbReference type="Pfam" id="PF03466">
    <property type="entry name" value="LysR_substrate"/>
    <property type="match status" value="1"/>
</dbReference>
<reference evidence="6 7" key="1">
    <citation type="journal article" date="2016" name="Appl. Environ. Microbiol.">
        <title>Whole genome relationships among Francisella bacteria of diverse origin define new species and provide specific regions for detection.</title>
        <authorList>
            <person name="Challacombe J.F."/>
            <person name="Petersen J.M."/>
            <person name="Gallegos-Graves V."/>
            <person name="Hodge D."/>
            <person name="Pillai S."/>
            <person name="Kuske C.R."/>
        </authorList>
    </citation>
    <scope>NUCLEOTIDE SEQUENCE [LARGE SCALE GENOMIC DNA]</scope>
    <source>
        <strain evidence="7">TX07-7310</strain>
    </source>
</reference>
<dbReference type="GO" id="GO:0003700">
    <property type="term" value="F:DNA-binding transcription factor activity"/>
    <property type="evidence" value="ECO:0007669"/>
    <property type="project" value="InterPro"/>
</dbReference>
<evidence type="ECO:0000256" key="4">
    <source>
        <dbReference type="ARBA" id="ARBA00023163"/>
    </source>
</evidence>
<evidence type="ECO:0000256" key="3">
    <source>
        <dbReference type="ARBA" id="ARBA00023125"/>
    </source>
</evidence>
<accession>A0A1L4BPV2</accession>
<dbReference type="InterPro" id="IPR005119">
    <property type="entry name" value="LysR_subst-bd"/>
</dbReference>
<dbReference type="Proteomes" id="UP000184222">
    <property type="component" value="Chromosome"/>
</dbReference>
<dbReference type="InterPro" id="IPR000847">
    <property type="entry name" value="LysR_HTH_N"/>
</dbReference>
<dbReference type="RefSeq" id="WP_072711068.1">
    <property type="nucleotide sequence ID" value="NZ_CP016796.1"/>
</dbReference>
<dbReference type="PANTHER" id="PTHR30126">
    <property type="entry name" value="HTH-TYPE TRANSCRIPTIONAL REGULATOR"/>
    <property type="match status" value="1"/>
</dbReference>
<evidence type="ECO:0000256" key="1">
    <source>
        <dbReference type="ARBA" id="ARBA00009437"/>
    </source>
</evidence>
<organism evidence="6 7">
    <name type="scientific">Francisella uliginis</name>
    <dbReference type="NCBI Taxonomy" id="573570"/>
    <lineage>
        <taxon>Bacteria</taxon>
        <taxon>Pseudomonadati</taxon>
        <taxon>Pseudomonadota</taxon>
        <taxon>Gammaproteobacteria</taxon>
        <taxon>Thiotrichales</taxon>
        <taxon>Francisellaceae</taxon>
        <taxon>Francisella</taxon>
    </lineage>
</organism>
<dbReference type="PROSITE" id="PS50931">
    <property type="entry name" value="HTH_LYSR"/>
    <property type="match status" value="1"/>
</dbReference>
<comment type="similarity">
    <text evidence="1">Belongs to the LysR transcriptional regulatory family.</text>
</comment>
<keyword evidence="4" id="KW-0804">Transcription</keyword>
<evidence type="ECO:0000259" key="5">
    <source>
        <dbReference type="PROSITE" id="PS50931"/>
    </source>
</evidence>
<dbReference type="OrthoDB" id="5289754at2"/>
<keyword evidence="2" id="KW-0805">Transcription regulation</keyword>
<dbReference type="EMBL" id="CP016796">
    <property type="protein sequence ID" value="API85867.1"/>
    <property type="molecule type" value="Genomic_DNA"/>
</dbReference>
<dbReference type="KEGG" id="frx:F7310_00190"/>
<dbReference type="InterPro" id="IPR036388">
    <property type="entry name" value="WH-like_DNA-bd_sf"/>
</dbReference>
<dbReference type="InterPro" id="IPR036390">
    <property type="entry name" value="WH_DNA-bd_sf"/>
</dbReference>
<dbReference type="Pfam" id="PF00126">
    <property type="entry name" value="HTH_1"/>
    <property type="match status" value="1"/>
</dbReference>
<evidence type="ECO:0000256" key="2">
    <source>
        <dbReference type="ARBA" id="ARBA00023015"/>
    </source>
</evidence>
<protein>
    <recommendedName>
        <fullName evidence="5">HTH lysR-type domain-containing protein</fullName>
    </recommendedName>
</protein>
<dbReference type="STRING" id="573570.F7310_00190"/>
<feature type="domain" description="HTH lysR-type" evidence="5">
    <location>
        <begin position="2"/>
        <end position="59"/>
    </location>
</feature>
<dbReference type="SUPFAM" id="SSF46785">
    <property type="entry name" value="Winged helix' DNA-binding domain"/>
    <property type="match status" value="1"/>
</dbReference>
<dbReference type="PANTHER" id="PTHR30126:SF99">
    <property type="entry name" value="TRANSCRIPTIONAL REGULATOR LYSR FAMILY"/>
    <property type="match status" value="1"/>
</dbReference>
<dbReference type="SUPFAM" id="SSF53850">
    <property type="entry name" value="Periplasmic binding protein-like II"/>
    <property type="match status" value="1"/>
</dbReference>